<organism evidence="6 7">
    <name type="scientific">Candidatus Chromulinivorax destructor</name>
    <dbReference type="NCBI Taxonomy" id="2066483"/>
    <lineage>
        <taxon>Bacteria</taxon>
        <taxon>Candidatus Babelota</taxon>
        <taxon>Candidatus Babeliae</taxon>
        <taxon>Candidatus Babeliales</taxon>
        <taxon>Candidatus Chromulinivoraceae</taxon>
        <taxon>Candidatus Chromulinivorax</taxon>
    </lineage>
</organism>
<dbReference type="Gene3D" id="3.40.50.300">
    <property type="entry name" value="P-loop containing nucleotide triphosphate hydrolases"/>
    <property type="match status" value="1"/>
</dbReference>
<dbReference type="PANTHER" id="PTHR42734">
    <property type="entry name" value="METAL TRANSPORT SYSTEM ATP-BINDING PROTEIN TM_0124-RELATED"/>
    <property type="match status" value="1"/>
</dbReference>
<dbReference type="InterPro" id="IPR050153">
    <property type="entry name" value="Metal_Ion_Import_ABC"/>
</dbReference>
<proteinExistence type="inferred from homology"/>
<feature type="domain" description="ABC transporter" evidence="5">
    <location>
        <begin position="5"/>
        <end position="237"/>
    </location>
</feature>
<keyword evidence="7" id="KW-1185">Reference proteome</keyword>
<comment type="similarity">
    <text evidence="1">Belongs to the ABC transporter superfamily.</text>
</comment>
<gene>
    <name evidence="6" type="ORF">C0J27_02280</name>
</gene>
<dbReference type="SMART" id="SM00382">
    <property type="entry name" value="AAA"/>
    <property type="match status" value="1"/>
</dbReference>
<reference evidence="6 7" key="1">
    <citation type="submission" date="2017-12" db="EMBL/GenBank/DDBJ databases">
        <title>Chromulinavorax destructans is a abundant pathogen of dominant heterotrophic picoflagllates.</title>
        <authorList>
            <person name="Deeg C.M."/>
            <person name="Zimmer M."/>
            <person name="Suttle C.A."/>
        </authorList>
    </citation>
    <scope>NUCLEOTIDE SEQUENCE [LARGE SCALE GENOMIC DNA]</scope>
    <source>
        <strain evidence="6 7">SeV1</strain>
    </source>
</reference>
<dbReference type="OrthoDB" id="9806726at2"/>
<dbReference type="RefSeq" id="WP_115585579.1">
    <property type="nucleotide sequence ID" value="NZ_CP025544.1"/>
</dbReference>
<dbReference type="FunFam" id="3.40.50.300:FF:000134">
    <property type="entry name" value="Iron-enterobactin ABC transporter ATP-binding protein"/>
    <property type="match status" value="1"/>
</dbReference>
<dbReference type="InterPro" id="IPR003439">
    <property type="entry name" value="ABC_transporter-like_ATP-bd"/>
</dbReference>
<dbReference type="PANTHER" id="PTHR42734:SF5">
    <property type="entry name" value="IRON TRANSPORT SYSTEM ATP-BINDING PROTEIN HI_0361-RELATED"/>
    <property type="match status" value="1"/>
</dbReference>
<dbReference type="Pfam" id="PF00005">
    <property type="entry name" value="ABC_tran"/>
    <property type="match status" value="1"/>
</dbReference>
<dbReference type="GO" id="GO:0005524">
    <property type="term" value="F:ATP binding"/>
    <property type="evidence" value="ECO:0007669"/>
    <property type="project" value="UniProtKB-KW"/>
</dbReference>
<name>A0A345ZB97_9BACT</name>
<dbReference type="GO" id="GO:0016887">
    <property type="term" value="F:ATP hydrolysis activity"/>
    <property type="evidence" value="ECO:0007669"/>
    <property type="project" value="InterPro"/>
</dbReference>
<evidence type="ECO:0000256" key="2">
    <source>
        <dbReference type="ARBA" id="ARBA00022448"/>
    </source>
</evidence>
<evidence type="ECO:0000313" key="6">
    <source>
        <dbReference type="EMBL" id="AXK60564.1"/>
    </source>
</evidence>
<keyword evidence="4" id="KW-0067">ATP-binding</keyword>
<accession>A0A345ZB97</accession>
<evidence type="ECO:0000313" key="7">
    <source>
        <dbReference type="Proteomes" id="UP000254834"/>
    </source>
</evidence>
<protein>
    <submittedName>
        <fullName evidence="6">Peptide transporter</fullName>
    </submittedName>
</protein>
<dbReference type="InterPro" id="IPR017871">
    <property type="entry name" value="ABC_transporter-like_CS"/>
</dbReference>
<dbReference type="InterPro" id="IPR027417">
    <property type="entry name" value="P-loop_NTPase"/>
</dbReference>
<sequence length="248" mass="27430">MKYALVVTNLSVAFQQTIALHDIEFSIPTGKLVAIIGPNGSGKTTLIRSIMGLITPTKGTIFIANQLKEGSSKKIAYISQRSCVDWNFPATSLDVVIMGSYGQLRFCQSPGKKERELALQALAQVGMMEYANTAIKELSGGQQQRLFIARALVQDAEIYLLDEPFVGVDATTETIVFNLFKQLTQRNKTIIVVHHDLLTVKRHFDTVMFINKTIIACGPTADVMTSYNIQKTFPHYIDTTSLVSSDFS</sequence>
<evidence type="ECO:0000256" key="4">
    <source>
        <dbReference type="ARBA" id="ARBA00022840"/>
    </source>
</evidence>
<dbReference type="CDD" id="cd03235">
    <property type="entry name" value="ABC_Metallic_Cations"/>
    <property type="match status" value="1"/>
</dbReference>
<dbReference type="SUPFAM" id="SSF52540">
    <property type="entry name" value="P-loop containing nucleoside triphosphate hydrolases"/>
    <property type="match status" value="1"/>
</dbReference>
<dbReference type="PROSITE" id="PS00211">
    <property type="entry name" value="ABC_TRANSPORTER_1"/>
    <property type="match status" value="1"/>
</dbReference>
<dbReference type="Proteomes" id="UP000254834">
    <property type="component" value="Chromosome"/>
</dbReference>
<evidence type="ECO:0000256" key="1">
    <source>
        <dbReference type="ARBA" id="ARBA00005417"/>
    </source>
</evidence>
<dbReference type="PROSITE" id="PS50893">
    <property type="entry name" value="ABC_TRANSPORTER_2"/>
    <property type="match status" value="1"/>
</dbReference>
<keyword evidence="2" id="KW-0813">Transport</keyword>
<dbReference type="EMBL" id="CP025544">
    <property type="protein sequence ID" value="AXK60564.1"/>
    <property type="molecule type" value="Genomic_DNA"/>
</dbReference>
<evidence type="ECO:0000259" key="5">
    <source>
        <dbReference type="PROSITE" id="PS50893"/>
    </source>
</evidence>
<dbReference type="KEGG" id="cdes:C0J27_02280"/>
<evidence type="ECO:0000256" key="3">
    <source>
        <dbReference type="ARBA" id="ARBA00022741"/>
    </source>
</evidence>
<keyword evidence="3" id="KW-0547">Nucleotide-binding</keyword>
<dbReference type="InterPro" id="IPR003593">
    <property type="entry name" value="AAA+_ATPase"/>
</dbReference>
<dbReference type="AlphaFoldDB" id="A0A345ZB97"/>